<dbReference type="EMBL" id="LAZR01052473">
    <property type="protein sequence ID" value="KKK82877.1"/>
    <property type="molecule type" value="Genomic_DNA"/>
</dbReference>
<dbReference type="AlphaFoldDB" id="A0A0F8YNF3"/>
<sequence length="130" mass="13681">MASEQDQLCITLKSEADFRNFQYRAVKMTNEGYGTMALATADVLLGILQNKPAAYGRSMKVCIAGHTKAVAGDATVGAGEYVGLFPGGPGCLAQAPYGLTKILGVALTTASGTGALFEMAIEKWVYYDDT</sequence>
<protein>
    <submittedName>
        <fullName evidence="1">Uncharacterized protein</fullName>
    </submittedName>
</protein>
<name>A0A0F8YNF3_9ZZZZ</name>
<gene>
    <name evidence="1" type="ORF">LCGC14_2799000</name>
</gene>
<proteinExistence type="predicted"/>
<reference evidence="1" key="1">
    <citation type="journal article" date="2015" name="Nature">
        <title>Complex archaea that bridge the gap between prokaryotes and eukaryotes.</title>
        <authorList>
            <person name="Spang A."/>
            <person name="Saw J.H."/>
            <person name="Jorgensen S.L."/>
            <person name="Zaremba-Niedzwiedzka K."/>
            <person name="Martijn J."/>
            <person name="Lind A.E."/>
            <person name="van Eijk R."/>
            <person name="Schleper C."/>
            <person name="Guy L."/>
            <person name="Ettema T.J."/>
        </authorList>
    </citation>
    <scope>NUCLEOTIDE SEQUENCE</scope>
</reference>
<accession>A0A0F8YNF3</accession>
<comment type="caution">
    <text evidence="1">The sequence shown here is derived from an EMBL/GenBank/DDBJ whole genome shotgun (WGS) entry which is preliminary data.</text>
</comment>
<evidence type="ECO:0000313" key="1">
    <source>
        <dbReference type="EMBL" id="KKK82877.1"/>
    </source>
</evidence>
<organism evidence="1">
    <name type="scientific">marine sediment metagenome</name>
    <dbReference type="NCBI Taxonomy" id="412755"/>
    <lineage>
        <taxon>unclassified sequences</taxon>
        <taxon>metagenomes</taxon>
        <taxon>ecological metagenomes</taxon>
    </lineage>
</organism>